<dbReference type="Proteomes" id="UP001066276">
    <property type="component" value="Chromosome 6"/>
</dbReference>
<organism evidence="1 2">
    <name type="scientific">Pleurodeles waltl</name>
    <name type="common">Iberian ribbed newt</name>
    <dbReference type="NCBI Taxonomy" id="8319"/>
    <lineage>
        <taxon>Eukaryota</taxon>
        <taxon>Metazoa</taxon>
        <taxon>Chordata</taxon>
        <taxon>Craniata</taxon>
        <taxon>Vertebrata</taxon>
        <taxon>Euteleostomi</taxon>
        <taxon>Amphibia</taxon>
        <taxon>Batrachia</taxon>
        <taxon>Caudata</taxon>
        <taxon>Salamandroidea</taxon>
        <taxon>Salamandridae</taxon>
        <taxon>Pleurodelinae</taxon>
        <taxon>Pleurodeles</taxon>
    </lineage>
</organism>
<reference evidence="1" key="1">
    <citation type="journal article" date="2022" name="bioRxiv">
        <title>Sequencing and chromosome-scale assembly of the giantPleurodeles waltlgenome.</title>
        <authorList>
            <person name="Brown T."/>
            <person name="Elewa A."/>
            <person name="Iarovenko S."/>
            <person name="Subramanian E."/>
            <person name="Araus A.J."/>
            <person name="Petzold A."/>
            <person name="Susuki M."/>
            <person name="Suzuki K.-i.T."/>
            <person name="Hayashi T."/>
            <person name="Toyoda A."/>
            <person name="Oliveira C."/>
            <person name="Osipova E."/>
            <person name="Leigh N.D."/>
            <person name="Simon A."/>
            <person name="Yun M.H."/>
        </authorList>
    </citation>
    <scope>NUCLEOTIDE SEQUENCE</scope>
    <source>
        <strain evidence="1">20211129_DDA</strain>
        <tissue evidence="1">Liver</tissue>
    </source>
</reference>
<proteinExistence type="predicted"/>
<dbReference type="AlphaFoldDB" id="A0AAV7QVG0"/>
<evidence type="ECO:0000313" key="1">
    <source>
        <dbReference type="EMBL" id="KAJ1143417.1"/>
    </source>
</evidence>
<gene>
    <name evidence="1" type="ORF">NDU88_009726</name>
</gene>
<name>A0AAV7QVG0_PLEWA</name>
<evidence type="ECO:0000313" key="2">
    <source>
        <dbReference type="Proteomes" id="UP001066276"/>
    </source>
</evidence>
<comment type="caution">
    <text evidence="1">The sequence shown here is derived from an EMBL/GenBank/DDBJ whole genome shotgun (WGS) entry which is preliminary data.</text>
</comment>
<sequence>MTPSRRCIIPTCSICGHSDPGGQRLPPARREPPFGRYAVKRPLPAFQPSRWAGRRYPAQREGGLQHRSRLRMEPAVLRACDGCSCTRRAFHCLPDKQ</sequence>
<keyword evidence="2" id="KW-1185">Reference proteome</keyword>
<protein>
    <submittedName>
        <fullName evidence="1">Uncharacterized protein</fullName>
    </submittedName>
</protein>
<accession>A0AAV7QVG0</accession>
<dbReference type="EMBL" id="JANPWB010000010">
    <property type="protein sequence ID" value="KAJ1143417.1"/>
    <property type="molecule type" value="Genomic_DNA"/>
</dbReference>